<sequence>MSDTMTFSNPILTGMYPDPSWMWDKARDEVLLVNSSFELAPGLPIHASSDLAHWHLVSHAVDETMADRLLLGFMEDSGGVYAPTLRHIGGKYVIACTVARLSRDAAAKAGVPQAVLDEVQSAQGNFIITSDTVEGPWEGPYWVTGAEGIDPDVFEDIDGTVWWTQTRPALHPRWEGQTEVWAQRIDPETWRLEESSDSHGNYGKIVIWRGYGIEAVWAEGPHLYRIGDYLYLMTAEGGTSFDHSEMMMRVHAPEGFASALHAFRDDANGGAAVWADAGRDDERSAVGEYHRLFHPDKKNPFLTHRHLGLSESVQCVGHADLLHHPEFGWWLTCLGVRQTAGEDERELLSYFGRETFVAPVEWRHDPANWKLSAGGDPSAGRDASDPGWPVLANGTGRLPQTMEIPGSCPSPTEGDRAGEVHVVPSAISETLTIGKAPGKRFVRVNDYDYTAMRRVSRDADSPLMLFQDSRNHVLIHIEDGMLHCETLSAGVSTATSYKMSKDAAWIGVRLYGNMVSCLTASEDSGSEFGFACPSLPMRVGQGLPHNATVLTSFDARFLSTEWSGGFVGCMVGV</sequence>
<gene>
    <name evidence="5" type="ORF">BLEM_0552</name>
</gene>
<evidence type="ECO:0000313" key="5">
    <source>
        <dbReference type="EMBL" id="OZG62635.1"/>
    </source>
</evidence>
<dbReference type="GO" id="GO:0005975">
    <property type="term" value="P:carbohydrate metabolic process"/>
    <property type="evidence" value="ECO:0007669"/>
    <property type="project" value="InterPro"/>
</dbReference>
<dbReference type="RefSeq" id="WP_072725651.1">
    <property type="nucleotide sequence ID" value="NZ_BDIS01000016.1"/>
</dbReference>
<evidence type="ECO:0000256" key="4">
    <source>
        <dbReference type="RuleBase" id="RU361187"/>
    </source>
</evidence>
<dbReference type="Proteomes" id="UP000216352">
    <property type="component" value="Unassembled WGS sequence"/>
</dbReference>
<dbReference type="Pfam" id="PF04616">
    <property type="entry name" value="Glyco_hydro_43"/>
    <property type="match status" value="1"/>
</dbReference>
<dbReference type="PANTHER" id="PTHR42812">
    <property type="entry name" value="BETA-XYLOSIDASE"/>
    <property type="match status" value="1"/>
</dbReference>
<dbReference type="AlphaFoldDB" id="A0A261FUL1"/>
<proteinExistence type="inferred from homology"/>
<reference evidence="5 6" key="1">
    <citation type="journal article" date="2017" name="BMC Genomics">
        <title>Comparative genomic and phylogenomic analyses of the Bifidobacteriaceae family.</title>
        <authorList>
            <person name="Lugli G.A."/>
            <person name="Milani C."/>
            <person name="Turroni F."/>
            <person name="Duranti S."/>
            <person name="Mancabelli L."/>
            <person name="Mangifesta M."/>
            <person name="Ferrario C."/>
            <person name="Modesto M."/>
            <person name="Mattarelli P."/>
            <person name="Jiri K."/>
            <person name="van Sinderen D."/>
            <person name="Ventura M."/>
        </authorList>
    </citation>
    <scope>NUCLEOTIDE SEQUENCE [LARGE SCALE GENOMIC DNA]</scope>
    <source>
        <strain evidence="5 6">DSM 28807</strain>
    </source>
</reference>
<dbReference type="EMBL" id="MWWX01000004">
    <property type="protein sequence ID" value="OZG62635.1"/>
    <property type="molecule type" value="Genomic_DNA"/>
</dbReference>
<dbReference type="CDD" id="cd18617">
    <property type="entry name" value="GH43_XynB-like"/>
    <property type="match status" value="1"/>
</dbReference>
<evidence type="ECO:0000313" key="6">
    <source>
        <dbReference type="Proteomes" id="UP000216352"/>
    </source>
</evidence>
<name>A0A261FUL1_9BIFI</name>
<protein>
    <submittedName>
        <fullName evidence="5">Alpha-L-arabinofuranosidase</fullName>
    </submittedName>
</protein>
<dbReference type="OrthoDB" id="9801455at2"/>
<organism evidence="5 6">
    <name type="scientific">Bifidobacterium lemurum</name>
    <dbReference type="NCBI Taxonomy" id="1603886"/>
    <lineage>
        <taxon>Bacteria</taxon>
        <taxon>Bacillati</taxon>
        <taxon>Actinomycetota</taxon>
        <taxon>Actinomycetes</taxon>
        <taxon>Bifidobacteriales</taxon>
        <taxon>Bifidobacteriaceae</taxon>
        <taxon>Bifidobacterium</taxon>
    </lineage>
</organism>
<evidence type="ECO:0000256" key="2">
    <source>
        <dbReference type="ARBA" id="ARBA00022801"/>
    </source>
</evidence>
<dbReference type="GO" id="GO:0004553">
    <property type="term" value="F:hydrolase activity, hydrolyzing O-glycosyl compounds"/>
    <property type="evidence" value="ECO:0007669"/>
    <property type="project" value="InterPro"/>
</dbReference>
<dbReference type="STRING" id="1603886.GCA_001895165_01256"/>
<dbReference type="Gene3D" id="2.115.10.20">
    <property type="entry name" value="Glycosyl hydrolase domain, family 43"/>
    <property type="match status" value="1"/>
</dbReference>
<keyword evidence="2 4" id="KW-0378">Hydrolase</keyword>
<dbReference type="SUPFAM" id="SSF75005">
    <property type="entry name" value="Arabinanase/levansucrase/invertase"/>
    <property type="match status" value="1"/>
</dbReference>
<keyword evidence="3 4" id="KW-0326">Glycosidase</keyword>
<evidence type="ECO:0000256" key="1">
    <source>
        <dbReference type="ARBA" id="ARBA00009865"/>
    </source>
</evidence>
<keyword evidence="6" id="KW-1185">Reference proteome</keyword>
<dbReference type="InterPro" id="IPR051795">
    <property type="entry name" value="Glycosyl_Hydrlase_43"/>
</dbReference>
<comment type="similarity">
    <text evidence="1 4">Belongs to the glycosyl hydrolase 43 family.</text>
</comment>
<dbReference type="InterPro" id="IPR023296">
    <property type="entry name" value="Glyco_hydro_beta-prop_sf"/>
</dbReference>
<comment type="caution">
    <text evidence="5">The sequence shown here is derived from an EMBL/GenBank/DDBJ whole genome shotgun (WGS) entry which is preliminary data.</text>
</comment>
<dbReference type="InterPro" id="IPR006710">
    <property type="entry name" value="Glyco_hydro_43"/>
</dbReference>
<evidence type="ECO:0000256" key="3">
    <source>
        <dbReference type="ARBA" id="ARBA00023295"/>
    </source>
</evidence>
<accession>A0A261FUL1</accession>
<dbReference type="PANTHER" id="PTHR42812:SF12">
    <property type="entry name" value="BETA-XYLOSIDASE-RELATED"/>
    <property type="match status" value="1"/>
</dbReference>